<comment type="catalytic activity">
    <reaction evidence="21">
        <text>a beta-D-Gal-(1&lt;-&gt;1')-ceramide + CMP-N-acetyl-beta-neuraminate = N-acetyl-alpha-neuraminosyl-(2-&gt;3)-beta-D-galactosyl-(1&lt;-&gt;1')-ceramide + CMP + H(+)</text>
        <dbReference type="Rhea" id="RHEA:41780"/>
        <dbReference type="ChEBI" id="CHEBI:15378"/>
        <dbReference type="ChEBI" id="CHEBI:57812"/>
        <dbReference type="ChEBI" id="CHEBI:60377"/>
        <dbReference type="ChEBI" id="CHEBI:82643"/>
        <dbReference type="ChEBI" id="CHEBI:143593"/>
    </reaction>
    <physiologicalReaction direction="left-to-right" evidence="21">
        <dbReference type="Rhea" id="RHEA:41781"/>
    </physiologicalReaction>
</comment>
<dbReference type="AlphaFoldDB" id="A0A3P8V6W3"/>
<comment type="catalytic activity">
    <reaction evidence="19">
        <text>a beta-D-Gal-(1-&gt;4)-beta-D-Glc-(1&lt;-&gt;1)-Cer(d18:1(4E)) + CMP-N-acetyl-beta-neuraminate = a ganglioside GM3 (d18:1(4E)) + CMP + H(+)</text>
        <dbReference type="Rhea" id="RHEA:18417"/>
        <dbReference type="ChEBI" id="CHEBI:15378"/>
        <dbReference type="ChEBI" id="CHEBI:17950"/>
        <dbReference type="ChEBI" id="CHEBI:57812"/>
        <dbReference type="ChEBI" id="CHEBI:60065"/>
        <dbReference type="ChEBI" id="CHEBI:60377"/>
        <dbReference type="EC" id="2.4.3.9"/>
    </reaction>
    <physiologicalReaction direction="left-to-right" evidence="19">
        <dbReference type="Rhea" id="RHEA:18418"/>
    </physiologicalReaction>
</comment>
<dbReference type="InParanoid" id="A0A3P8V6W3"/>
<keyword evidence="12" id="KW-0325">Glycoprotein</keyword>
<name>A0A3P8V6W3_CYNSE</name>
<dbReference type="PANTHER" id="PTHR13713:SF94">
    <property type="entry name" value="ST3 BETA-GALACTOSIDE ALPHA-2,3-SIALYLTRANSFERASE 5, LIKE"/>
    <property type="match status" value="1"/>
</dbReference>
<reference evidence="25" key="2">
    <citation type="submission" date="2025-08" db="UniProtKB">
        <authorList>
            <consortium name="Ensembl"/>
        </authorList>
    </citation>
    <scope>IDENTIFICATION</scope>
</reference>
<evidence type="ECO:0000313" key="25">
    <source>
        <dbReference type="Ensembl" id="ENSCSEP00000009839.1"/>
    </source>
</evidence>
<evidence type="ECO:0000256" key="23">
    <source>
        <dbReference type="ARBA" id="ARBA00049539"/>
    </source>
</evidence>
<organism evidence="25 26">
    <name type="scientific">Cynoglossus semilaevis</name>
    <name type="common">Tongue sole</name>
    <dbReference type="NCBI Taxonomy" id="244447"/>
    <lineage>
        <taxon>Eukaryota</taxon>
        <taxon>Metazoa</taxon>
        <taxon>Chordata</taxon>
        <taxon>Craniata</taxon>
        <taxon>Vertebrata</taxon>
        <taxon>Euteleostomi</taxon>
        <taxon>Actinopterygii</taxon>
        <taxon>Neopterygii</taxon>
        <taxon>Teleostei</taxon>
        <taxon>Neoteleostei</taxon>
        <taxon>Acanthomorphata</taxon>
        <taxon>Carangaria</taxon>
        <taxon>Pleuronectiformes</taxon>
        <taxon>Pleuronectoidei</taxon>
        <taxon>Cynoglossidae</taxon>
        <taxon>Cynoglossinae</taxon>
        <taxon>Cynoglossus</taxon>
    </lineage>
</organism>
<evidence type="ECO:0000313" key="26">
    <source>
        <dbReference type="Proteomes" id="UP000265120"/>
    </source>
</evidence>
<dbReference type="InterPro" id="IPR038578">
    <property type="entry name" value="GT29-like_sf"/>
</dbReference>
<evidence type="ECO:0000256" key="13">
    <source>
        <dbReference type="ARBA" id="ARBA00039111"/>
    </source>
</evidence>
<keyword evidence="8" id="KW-0333">Golgi apparatus</keyword>
<accession>A0A3P8V6W3</accession>
<dbReference type="Pfam" id="PF00777">
    <property type="entry name" value="Glyco_transf_29"/>
    <property type="match status" value="1"/>
</dbReference>
<comment type="catalytic activity">
    <reaction evidence="23">
        <text>ganglioside GA1 (d18:1(4E)/18:0) + CMP-N-acetyl-beta-neuraminate = ganglioside GM1 (d18:1(4E)/18:0) + CMP + H(+)</text>
        <dbReference type="Rhea" id="RHEA:41784"/>
        <dbReference type="ChEBI" id="CHEBI:15378"/>
        <dbReference type="ChEBI" id="CHEBI:57812"/>
        <dbReference type="ChEBI" id="CHEBI:60377"/>
        <dbReference type="ChEBI" id="CHEBI:73110"/>
        <dbReference type="ChEBI" id="CHEBI:78484"/>
    </reaction>
    <physiologicalReaction direction="left-to-right" evidence="23">
        <dbReference type="Rhea" id="RHEA:41785"/>
    </physiologicalReaction>
</comment>
<reference evidence="25 26" key="1">
    <citation type="journal article" date="2014" name="Nat. Genet.">
        <title>Whole-genome sequence of a flatfish provides insights into ZW sex chromosome evolution and adaptation to a benthic lifestyle.</title>
        <authorList>
            <person name="Chen S."/>
            <person name="Zhang G."/>
            <person name="Shao C."/>
            <person name="Huang Q."/>
            <person name="Liu G."/>
            <person name="Zhang P."/>
            <person name="Song W."/>
            <person name="An N."/>
            <person name="Chalopin D."/>
            <person name="Volff J.N."/>
            <person name="Hong Y."/>
            <person name="Li Q."/>
            <person name="Sha Z."/>
            <person name="Zhou H."/>
            <person name="Xie M."/>
            <person name="Yu Q."/>
            <person name="Liu Y."/>
            <person name="Xiang H."/>
            <person name="Wang N."/>
            <person name="Wu K."/>
            <person name="Yang C."/>
            <person name="Zhou Q."/>
            <person name="Liao X."/>
            <person name="Yang L."/>
            <person name="Hu Q."/>
            <person name="Zhang J."/>
            <person name="Meng L."/>
            <person name="Jin L."/>
            <person name="Tian Y."/>
            <person name="Lian J."/>
            <person name="Yang J."/>
            <person name="Miao G."/>
            <person name="Liu S."/>
            <person name="Liang Z."/>
            <person name="Yan F."/>
            <person name="Li Y."/>
            <person name="Sun B."/>
            <person name="Zhang H."/>
            <person name="Zhang J."/>
            <person name="Zhu Y."/>
            <person name="Du M."/>
            <person name="Zhao Y."/>
            <person name="Schartl M."/>
            <person name="Tang Q."/>
            <person name="Wang J."/>
        </authorList>
    </citation>
    <scope>NUCLEOTIDE SEQUENCE</scope>
</reference>
<comment type="subcellular location">
    <subcellularLocation>
        <location evidence="1">Golgi apparatus membrane</location>
        <topology evidence="1">Single-pass type II membrane protein</topology>
    </subcellularLocation>
</comment>
<evidence type="ECO:0000256" key="14">
    <source>
        <dbReference type="ARBA" id="ARBA00039792"/>
    </source>
</evidence>
<keyword evidence="11" id="KW-1015">Disulfide bond</keyword>
<dbReference type="OMA" id="MWFWKEV"/>
<dbReference type="GeneTree" id="ENSGT00940000165889"/>
<evidence type="ECO:0000256" key="11">
    <source>
        <dbReference type="ARBA" id="ARBA00023157"/>
    </source>
</evidence>
<keyword evidence="3" id="KW-0328">Glycosyltransferase</keyword>
<comment type="function">
    <text evidence="20">Transfers the sialyl group (N-acetyl-alpha-neuraminyl or NeuAc) from CMP-NeuAc to the non-reducing terminal galactose (Gal) of glycosphingolipids forming gangliosides (important molecules involved in the regulation of multiple cellular processes, including cell proliferation and differentiation, apoptosis, embryogenesis, development, and oncogenesis). Mainly involved in the biosynthesis of ganglioside GM3 but can also use different glycolipids as substrate acceptors such as D-galactosylceramide (GalCer), asialo-GM2 (GA2) and asialo-GM1 (GA1), although less preferentially than beta-D-Gal-(1-&gt;4)-beta-D-Glc-(1&lt;-&gt;1)-Cer (LacCer).</text>
</comment>
<evidence type="ECO:0000256" key="15">
    <source>
        <dbReference type="ARBA" id="ARBA00041341"/>
    </source>
</evidence>
<evidence type="ECO:0000256" key="19">
    <source>
        <dbReference type="ARBA" id="ARBA00043651"/>
    </source>
</evidence>
<dbReference type="CTD" id="554166"/>
<dbReference type="Ensembl" id="ENSCSET00000009953.1">
    <property type="protein sequence ID" value="ENSCSEP00000009839.1"/>
    <property type="gene ID" value="ENSCSEG00000006314.1"/>
</dbReference>
<dbReference type="InterPro" id="IPR051142">
    <property type="entry name" value="Glycosyltransferase_29"/>
</dbReference>
<evidence type="ECO:0000256" key="7">
    <source>
        <dbReference type="ARBA" id="ARBA00022989"/>
    </source>
</evidence>
<dbReference type="GeneID" id="103387301"/>
<keyword evidence="6" id="KW-0735">Signal-anchor</keyword>
<keyword evidence="10 24" id="KW-0472">Membrane</keyword>
<evidence type="ECO:0000256" key="20">
    <source>
        <dbReference type="ARBA" id="ARBA00045587"/>
    </source>
</evidence>
<dbReference type="InterPro" id="IPR001675">
    <property type="entry name" value="Glyco_trans_29"/>
</dbReference>
<dbReference type="KEGG" id="csem:103387301"/>
<evidence type="ECO:0000256" key="4">
    <source>
        <dbReference type="ARBA" id="ARBA00022679"/>
    </source>
</evidence>
<keyword evidence="26" id="KW-1185">Reference proteome</keyword>
<dbReference type="GO" id="GO:0000139">
    <property type="term" value="C:Golgi membrane"/>
    <property type="evidence" value="ECO:0007669"/>
    <property type="project" value="UniProtKB-SubCell"/>
</dbReference>
<comment type="catalytic activity">
    <reaction evidence="22">
        <text>ganglioside GA2 (d18:1(4E)/18:0) + CMP-N-acetyl-beta-neuraminate = ganglioside GM2 (d18:1(4E)/18:0) + CMP + H(+)</text>
        <dbReference type="Rhea" id="RHEA:41776"/>
        <dbReference type="ChEBI" id="CHEBI:15378"/>
        <dbReference type="ChEBI" id="CHEBI:57812"/>
        <dbReference type="ChEBI" id="CHEBI:60377"/>
        <dbReference type="ChEBI" id="CHEBI:78485"/>
        <dbReference type="ChEBI" id="CHEBI:78486"/>
    </reaction>
    <physiologicalReaction direction="left-to-right" evidence="22">
        <dbReference type="Rhea" id="RHEA:41777"/>
    </physiologicalReaction>
</comment>
<protein>
    <recommendedName>
        <fullName evidence="14">Lactosylceramide alpha-2,3-sialyltransferase</fullName>
        <ecNumber evidence="13">2.4.3.9</ecNumber>
    </recommendedName>
    <alternativeName>
        <fullName evidence="15">CMP-NeuAc:lactosylceramide alpha-2,3-sialyltransferase</fullName>
    </alternativeName>
    <alternativeName>
        <fullName evidence="18">Ganglioside GM3 synthase</fullName>
    </alternativeName>
    <alternativeName>
        <fullName evidence="17">ST3Gal V</fullName>
    </alternativeName>
    <alternativeName>
        <fullName evidence="16">Sialyltransferase 9</fullName>
    </alternativeName>
</protein>
<evidence type="ECO:0000256" key="18">
    <source>
        <dbReference type="ARBA" id="ARBA00042545"/>
    </source>
</evidence>
<dbReference type="Gene3D" id="3.90.1480.20">
    <property type="entry name" value="Glycosyl transferase family 29"/>
    <property type="match status" value="1"/>
</dbReference>
<dbReference type="EC" id="2.4.3.9" evidence="13"/>
<comment type="similarity">
    <text evidence="2">Belongs to the glycosyltransferase 29 family.</text>
</comment>
<dbReference type="FunFam" id="3.90.1480.20:FF:000006">
    <property type="entry name" value="ST3 beta-galactoside alpha-2,3-sialyltransferase 5"/>
    <property type="match status" value="1"/>
</dbReference>
<keyword evidence="7 24" id="KW-1133">Transmembrane helix</keyword>
<dbReference type="GO" id="GO:0006629">
    <property type="term" value="P:lipid metabolic process"/>
    <property type="evidence" value="ECO:0007669"/>
    <property type="project" value="UniProtKB-KW"/>
</dbReference>
<dbReference type="RefSeq" id="XP_008320098.1">
    <property type="nucleotide sequence ID" value="XM_008321876.3"/>
</dbReference>
<evidence type="ECO:0000256" key="12">
    <source>
        <dbReference type="ARBA" id="ARBA00023180"/>
    </source>
</evidence>
<dbReference type="STRING" id="244447.ENSCSEP00000009839"/>
<evidence type="ECO:0000256" key="22">
    <source>
        <dbReference type="ARBA" id="ARBA00048805"/>
    </source>
</evidence>
<reference evidence="25" key="3">
    <citation type="submission" date="2025-09" db="UniProtKB">
        <authorList>
            <consortium name="Ensembl"/>
        </authorList>
    </citation>
    <scope>IDENTIFICATION</scope>
</reference>
<evidence type="ECO:0000256" key="17">
    <source>
        <dbReference type="ARBA" id="ARBA00041976"/>
    </source>
</evidence>
<evidence type="ECO:0000256" key="9">
    <source>
        <dbReference type="ARBA" id="ARBA00023098"/>
    </source>
</evidence>
<evidence type="ECO:0000256" key="8">
    <source>
        <dbReference type="ARBA" id="ARBA00023034"/>
    </source>
</evidence>
<keyword evidence="5 24" id="KW-0812">Transmembrane</keyword>
<proteinExistence type="inferred from homology"/>
<evidence type="ECO:0000256" key="21">
    <source>
        <dbReference type="ARBA" id="ARBA00048050"/>
    </source>
</evidence>
<dbReference type="OrthoDB" id="10264956at2759"/>
<dbReference type="GO" id="GO:0047291">
    <property type="term" value="F:lactosylceramide alpha-2,3-sialyltransferase activity"/>
    <property type="evidence" value="ECO:0007669"/>
    <property type="project" value="UniProtKB-EC"/>
</dbReference>
<evidence type="ECO:0000256" key="3">
    <source>
        <dbReference type="ARBA" id="ARBA00022676"/>
    </source>
</evidence>
<dbReference type="PANTHER" id="PTHR13713">
    <property type="entry name" value="SIALYLTRANSFERASE"/>
    <property type="match status" value="1"/>
</dbReference>
<sequence length="406" mass="44702">MVTLSYLTVDDVCPLLLEAAEATTPAPVSHRQQEFTETETVSRQFFLSRTQNLAFSLVLLLGCYAAILIPVYLPADQTGTPNTDEFQPSKDLILFNSSTALLSGPCQPRWCLDHLKSLSCSSGLMDIPVFVQQDRRVSWDLSPPLGLQGSEEHLALALASLPQHGLPPSLRREGSCRRCMVVGNGGVLHGSHLGSHIDQYDVIIRLNNAPVHGFEKDVGSRTTIRLIYPEGAPHVAKDYSRTSMVALVVFKSLDLDWLTSVITKQPLSFWSKLWFWREVVEDIPLKPEHFRILHPEIIHKTGQALQRYAMKPGNMVPTLGVGAVVMALQLCDQVSLAGFGYDLQHPQARLHYYEAIRMDAMKAQVVHDVSAEKLFLRDLVAAGAVTDLTGALGVSSAESDDTVATP</sequence>
<dbReference type="GO" id="GO:0004308">
    <property type="term" value="F:exo-alpha-sialidase activity"/>
    <property type="evidence" value="ECO:0007669"/>
    <property type="project" value="Ensembl"/>
</dbReference>
<evidence type="ECO:0000256" key="6">
    <source>
        <dbReference type="ARBA" id="ARBA00022968"/>
    </source>
</evidence>
<evidence type="ECO:0000256" key="2">
    <source>
        <dbReference type="ARBA" id="ARBA00006003"/>
    </source>
</evidence>
<feature type="transmembrane region" description="Helical" evidence="24">
    <location>
        <begin position="53"/>
        <end position="73"/>
    </location>
</feature>
<evidence type="ECO:0000256" key="5">
    <source>
        <dbReference type="ARBA" id="ARBA00022692"/>
    </source>
</evidence>
<keyword evidence="9" id="KW-0443">Lipid metabolism</keyword>
<dbReference type="Proteomes" id="UP000265120">
    <property type="component" value="Chromosome 12"/>
</dbReference>
<evidence type="ECO:0000256" key="16">
    <source>
        <dbReference type="ARBA" id="ARBA00041896"/>
    </source>
</evidence>
<keyword evidence="4" id="KW-0808">Transferase</keyword>
<evidence type="ECO:0000256" key="24">
    <source>
        <dbReference type="SAM" id="Phobius"/>
    </source>
</evidence>
<dbReference type="RefSeq" id="XP_024916482.1">
    <property type="nucleotide sequence ID" value="XM_025060714.1"/>
</dbReference>
<evidence type="ECO:0000256" key="10">
    <source>
        <dbReference type="ARBA" id="ARBA00023136"/>
    </source>
</evidence>
<evidence type="ECO:0000256" key="1">
    <source>
        <dbReference type="ARBA" id="ARBA00004323"/>
    </source>
</evidence>